<dbReference type="RefSeq" id="XP_018147555.1">
    <property type="nucleotide sequence ID" value="XM_018282893.1"/>
</dbReference>
<feature type="compositionally biased region" description="Low complexity" evidence="3">
    <location>
        <begin position="793"/>
        <end position="809"/>
    </location>
</feature>
<evidence type="ECO:0000256" key="2">
    <source>
        <dbReference type="PROSITE-ProRule" id="PRU00035"/>
    </source>
</evidence>
<keyword evidence="7" id="KW-1185">Reference proteome</keyword>
<accession>A0A179G0L9</accession>
<feature type="compositionally biased region" description="Basic and acidic residues" evidence="3">
    <location>
        <begin position="287"/>
        <end position="296"/>
    </location>
</feature>
<evidence type="ECO:0000313" key="7">
    <source>
        <dbReference type="Proteomes" id="UP000078397"/>
    </source>
</evidence>
<feature type="region of interest" description="Disordered" evidence="3">
    <location>
        <begin position="460"/>
        <end position="547"/>
    </location>
</feature>
<dbReference type="AlphaFoldDB" id="A0A179G0L9"/>
<feature type="region of interest" description="Disordered" evidence="3">
    <location>
        <begin position="675"/>
        <end position="700"/>
    </location>
</feature>
<feature type="compositionally biased region" description="Basic and acidic residues" evidence="3">
    <location>
        <begin position="514"/>
        <end position="529"/>
    </location>
</feature>
<dbReference type="STRING" id="1380566.A0A179G0L9"/>
<dbReference type="GO" id="GO:0006338">
    <property type="term" value="P:chromatin remodeling"/>
    <property type="evidence" value="ECO:0007669"/>
    <property type="project" value="TreeGrafter"/>
</dbReference>
<dbReference type="Pfam" id="PF17035">
    <property type="entry name" value="BET"/>
    <property type="match status" value="1"/>
</dbReference>
<dbReference type="PRINTS" id="PR00503">
    <property type="entry name" value="BROMODOMAIN"/>
</dbReference>
<evidence type="ECO:0000313" key="6">
    <source>
        <dbReference type="EMBL" id="OAQ71018.1"/>
    </source>
</evidence>
<keyword evidence="1 2" id="KW-0103">Bromodomain</keyword>
<feature type="compositionally biased region" description="Basic and acidic residues" evidence="3">
    <location>
        <begin position="167"/>
        <end position="193"/>
    </location>
</feature>
<dbReference type="InterPro" id="IPR027353">
    <property type="entry name" value="NET_dom"/>
</dbReference>
<dbReference type="EMBL" id="LSBJ02000002">
    <property type="protein sequence ID" value="OAQ71018.1"/>
    <property type="molecule type" value="Genomic_DNA"/>
</dbReference>
<dbReference type="PROSITE" id="PS51525">
    <property type="entry name" value="NET"/>
    <property type="match status" value="1"/>
</dbReference>
<feature type="domain" description="Bromo" evidence="4">
    <location>
        <begin position="364"/>
        <end position="439"/>
    </location>
</feature>
<protein>
    <submittedName>
        <fullName evidence="6">Transcription regulator BDF1</fullName>
    </submittedName>
</protein>
<proteinExistence type="predicted"/>
<dbReference type="InterPro" id="IPR001487">
    <property type="entry name" value="Bromodomain"/>
</dbReference>
<dbReference type="PANTHER" id="PTHR22880">
    <property type="entry name" value="FALZ-RELATED BROMODOMAIN-CONTAINING PROTEINS"/>
    <property type="match status" value="1"/>
</dbReference>
<dbReference type="SUPFAM" id="SSF47370">
    <property type="entry name" value="Bromodomain"/>
    <property type="match status" value="2"/>
</dbReference>
<feature type="compositionally biased region" description="Basic and acidic residues" evidence="3">
    <location>
        <begin position="752"/>
        <end position="766"/>
    </location>
</feature>
<comment type="caution">
    <text evidence="6">The sequence shown here is derived from an EMBL/GenBank/DDBJ whole genome shotgun (WGS) entry which is preliminary data.</text>
</comment>
<sequence>MESSGPDAPVLDPKPHDAVPEKEQNEQKSELNGHVDDTVPSSESLPEPRAVSPSEKAPTTEQPADTKPEPTPDVEKPLLNGNSPPNEEAKPSTGMTTEPVQDSAPKVDEQAKEPSPPAAKQPDVALSREPEEAAPTSEEKDQESTKASNDAAAPKQSSSPPPATEPFEVKRSSEEPVTEPIKEEVKEPVKDTASEVAQDTEMIDAPAEKADESEELPATGEPAPTSQDAAGLPTSEVDLGPSSMSQLAIDTTEKASSPAAGTSDLPMTEAPNVKVAREREDDANEEPAPKRARTEPTEDEAIPVSSATDAPTDVQAEVVVSGGDPGLSETALNSLSNWQDEATSKREISPFQRREMRKVIGRVKKTKAGGHFRDSVQKLWPSLWENYVAKVDRPMDLADLDRKLRDLNGPHNTYGDFRSDLRLIFDNALYFNGPTHDITASALTAVRAVWEEVLPIPSEEPVKPKAIPKPKPVRESRAVTNADAARRQSAGPTASPAAEAPVSKPAAASTQDQSADRRSSTATEGDRPKRTVRAPKPKDIDYTTKPSRKKLKPELQFAEEVLTEVMSPKNYELNAWFMEPVDAEGLNIPDYYSVIKKPMDLGKVSRMLSAGEISNLKDFDKTVRLIFDNCFKFNGPVEQGNPVSAIAKQLEDVYLAQMKGKDAWLAKYAKANAPASASNASDEEEEEEEEEDGDDAGEIIVDNKAIEELRAKLDEETKKLNGMFLTANQSMIDIQKNIVQMIQETLIGKAREEKTARAKAKSEKPKKAPGKSAKPKAAGSGGRKSTGGASQPKKAGGSKKAATKKSLTAADKDQIANAINDLDGAYLDRAIDIIKRDTGQNENNDGELELDIDQLSNDALLKLWELCRKALPNFAKDSAPIVSQEVNRSSGKGGGAAASKAAAGGKSKKNKPMSAQEQEARIAQLRGLQDLYKPGEGPRDETEVIQRTPGAESSDDSDSEEE</sequence>
<evidence type="ECO:0000256" key="3">
    <source>
        <dbReference type="SAM" id="MobiDB-lite"/>
    </source>
</evidence>
<feature type="region of interest" description="Disordered" evidence="3">
    <location>
        <begin position="752"/>
        <end position="810"/>
    </location>
</feature>
<feature type="compositionally biased region" description="Low complexity" evidence="3">
    <location>
        <begin position="494"/>
        <end position="509"/>
    </location>
</feature>
<feature type="domain" description="Bromo" evidence="4">
    <location>
        <begin position="569"/>
        <end position="636"/>
    </location>
</feature>
<dbReference type="PANTHER" id="PTHR22880:SF225">
    <property type="entry name" value="BROMODOMAIN-CONTAINING PROTEIN BET-1-RELATED"/>
    <property type="match status" value="1"/>
</dbReference>
<dbReference type="GO" id="GO:0000785">
    <property type="term" value="C:chromatin"/>
    <property type="evidence" value="ECO:0007669"/>
    <property type="project" value="TreeGrafter"/>
</dbReference>
<feature type="compositionally biased region" description="Basic and acidic residues" evidence="3">
    <location>
        <begin position="126"/>
        <end position="144"/>
    </location>
</feature>
<dbReference type="SMART" id="SM00297">
    <property type="entry name" value="BROMO"/>
    <property type="match status" value="2"/>
</dbReference>
<dbReference type="InterPro" id="IPR036427">
    <property type="entry name" value="Bromodomain-like_sf"/>
</dbReference>
<dbReference type="OrthoDB" id="784962at2759"/>
<gene>
    <name evidence="6" type="ORF">VFPPC_03384</name>
</gene>
<dbReference type="Pfam" id="PF00439">
    <property type="entry name" value="Bromodomain"/>
    <property type="match status" value="2"/>
</dbReference>
<dbReference type="Proteomes" id="UP000078397">
    <property type="component" value="Unassembled WGS sequence"/>
</dbReference>
<dbReference type="CDD" id="cd04369">
    <property type="entry name" value="Bromodomain"/>
    <property type="match status" value="1"/>
</dbReference>
<dbReference type="InterPro" id="IPR038336">
    <property type="entry name" value="NET_sf"/>
</dbReference>
<dbReference type="Gene3D" id="1.20.920.10">
    <property type="entry name" value="Bromodomain-like"/>
    <property type="match status" value="2"/>
</dbReference>
<evidence type="ECO:0000259" key="4">
    <source>
        <dbReference type="PROSITE" id="PS50014"/>
    </source>
</evidence>
<evidence type="ECO:0000259" key="5">
    <source>
        <dbReference type="PROSITE" id="PS51525"/>
    </source>
</evidence>
<name>A0A179G0L9_METCM</name>
<evidence type="ECO:0000256" key="1">
    <source>
        <dbReference type="ARBA" id="ARBA00023117"/>
    </source>
</evidence>
<feature type="compositionally biased region" description="Acidic residues" evidence="3">
    <location>
        <begin position="953"/>
        <end position="962"/>
    </location>
</feature>
<dbReference type="PROSITE" id="PS50014">
    <property type="entry name" value="BROMODOMAIN_2"/>
    <property type="match status" value="2"/>
</dbReference>
<dbReference type="GeneID" id="28846887"/>
<reference evidence="6 7" key="1">
    <citation type="journal article" date="2016" name="PLoS Pathog.">
        <title>Biosynthesis of antibiotic leucinostatins in bio-control fungus Purpureocillium lilacinum and their inhibition on phytophthora revealed by genome mining.</title>
        <authorList>
            <person name="Wang G."/>
            <person name="Liu Z."/>
            <person name="Lin R."/>
            <person name="Li E."/>
            <person name="Mao Z."/>
            <person name="Ling J."/>
            <person name="Yang Y."/>
            <person name="Yin W.B."/>
            <person name="Xie B."/>
        </authorList>
    </citation>
    <scope>NUCLEOTIDE SEQUENCE [LARGE SCALE GENOMIC DNA]</scope>
    <source>
        <strain evidence="6">170</strain>
    </source>
</reference>
<organism evidence="6 7">
    <name type="scientific">Pochonia chlamydosporia 170</name>
    <dbReference type="NCBI Taxonomy" id="1380566"/>
    <lineage>
        <taxon>Eukaryota</taxon>
        <taxon>Fungi</taxon>
        <taxon>Dikarya</taxon>
        <taxon>Ascomycota</taxon>
        <taxon>Pezizomycotina</taxon>
        <taxon>Sordariomycetes</taxon>
        <taxon>Hypocreomycetidae</taxon>
        <taxon>Hypocreales</taxon>
        <taxon>Clavicipitaceae</taxon>
        <taxon>Pochonia</taxon>
    </lineage>
</organism>
<feature type="compositionally biased region" description="Basic and acidic residues" evidence="3">
    <location>
        <begin position="13"/>
        <end position="37"/>
    </location>
</feature>
<dbReference type="GO" id="GO:0005634">
    <property type="term" value="C:nucleus"/>
    <property type="evidence" value="ECO:0007669"/>
    <property type="project" value="TreeGrafter"/>
</dbReference>
<feature type="region of interest" description="Disordered" evidence="3">
    <location>
        <begin position="1"/>
        <end position="312"/>
    </location>
</feature>
<dbReference type="GO" id="GO:0006355">
    <property type="term" value="P:regulation of DNA-templated transcription"/>
    <property type="evidence" value="ECO:0007669"/>
    <property type="project" value="TreeGrafter"/>
</dbReference>
<dbReference type="KEGG" id="pchm:VFPPC_03384"/>
<dbReference type="InterPro" id="IPR050935">
    <property type="entry name" value="Bromo_chromatin_reader"/>
</dbReference>
<feature type="domain" description="NET" evidence="5">
    <location>
        <begin position="797"/>
        <end position="878"/>
    </location>
</feature>
<feature type="compositionally biased region" description="Basic and acidic residues" evidence="3">
    <location>
        <begin position="64"/>
        <end position="76"/>
    </location>
</feature>
<dbReference type="Gene3D" id="1.20.1270.220">
    <property type="match status" value="1"/>
</dbReference>
<feature type="region of interest" description="Disordered" evidence="3">
    <location>
        <begin position="883"/>
        <end position="962"/>
    </location>
</feature>
<feature type="compositionally biased region" description="Acidic residues" evidence="3">
    <location>
        <begin position="681"/>
        <end position="697"/>
    </location>
</feature>